<sequence>MEKTHAIQTAIHFASEQGYNVSLYQVRASVQGGHWQVQFQRRLDSDKPSPGDFFTVLVNSATATVQAFFPGK</sequence>
<dbReference type="RefSeq" id="WP_377965207.1">
    <property type="nucleotide sequence ID" value="NZ_JBHZOL010000075.1"/>
</dbReference>
<dbReference type="Proteomes" id="UP001600165">
    <property type="component" value="Unassembled WGS sequence"/>
</dbReference>
<gene>
    <name evidence="1" type="ORF">ACFVKH_11740</name>
</gene>
<dbReference type="EMBL" id="JBHZOL010000075">
    <property type="protein sequence ID" value="MFE4106955.1"/>
    <property type="molecule type" value="Genomic_DNA"/>
</dbReference>
<accession>A0ABW6IFJ1</accession>
<keyword evidence="2" id="KW-1185">Reference proteome</keyword>
<evidence type="ECO:0000313" key="2">
    <source>
        <dbReference type="Proteomes" id="UP001600165"/>
    </source>
</evidence>
<proteinExistence type="predicted"/>
<reference evidence="1 2" key="1">
    <citation type="submission" date="2024-10" db="EMBL/GenBank/DDBJ databases">
        <authorList>
            <person name="Ratan Roy A."/>
            <person name="Morales Sandoval P.H."/>
            <person name="De Los Santos Villalobos S."/>
            <person name="Chakraborty S."/>
            <person name="Mukherjee J."/>
        </authorList>
    </citation>
    <scope>NUCLEOTIDE SEQUENCE [LARGE SCALE GENOMIC DNA]</scope>
    <source>
        <strain evidence="1 2">S1</strain>
    </source>
</reference>
<name>A0ABW6IFJ1_9CYAN</name>
<comment type="caution">
    <text evidence="1">The sequence shown here is derived from an EMBL/GenBank/DDBJ whole genome shotgun (WGS) entry which is preliminary data.</text>
</comment>
<protein>
    <recommendedName>
        <fullName evidence="3">PepSY domain-containing protein</fullName>
    </recommendedName>
</protein>
<organism evidence="1 2">
    <name type="scientific">Almyronema epifaneia S1</name>
    <dbReference type="NCBI Taxonomy" id="2991925"/>
    <lineage>
        <taxon>Bacteria</taxon>
        <taxon>Bacillati</taxon>
        <taxon>Cyanobacteriota</taxon>
        <taxon>Cyanophyceae</taxon>
        <taxon>Nodosilineales</taxon>
        <taxon>Nodosilineaceae</taxon>
        <taxon>Almyronema</taxon>
        <taxon>Almyronema epifaneia</taxon>
    </lineage>
</organism>
<evidence type="ECO:0008006" key="3">
    <source>
        <dbReference type="Google" id="ProtNLM"/>
    </source>
</evidence>
<evidence type="ECO:0000313" key="1">
    <source>
        <dbReference type="EMBL" id="MFE4106955.1"/>
    </source>
</evidence>